<keyword evidence="2" id="KW-1185">Reference proteome</keyword>
<reference evidence="1 2" key="1">
    <citation type="submission" date="2024-01" db="EMBL/GenBank/DDBJ databases">
        <title>The genomes of 5 underutilized Papilionoideae crops provide insights into root nodulation and disease resistanc.</title>
        <authorList>
            <person name="Yuan L."/>
        </authorList>
    </citation>
    <scope>NUCLEOTIDE SEQUENCE [LARGE SCALE GENOMIC DNA]</scope>
    <source>
        <strain evidence="1">ZHUSHIDOU_FW_LH</strain>
        <tissue evidence="1">Leaf</tissue>
    </source>
</reference>
<protein>
    <submittedName>
        <fullName evidence="1">Uncharacterized protein</fullName>
    </submittedName>
</protein>
<gene>
    <name evidence="1" type="ORF">RIF29_18874</name>
</gene>
<evidence type="ECO:0000313" key="2">
    <source>
        <dbReference type="Proteomes" id="UP001372338"/>
    </source>
</evidence>
<name>A0AAN9EYY7_CROPI</name>
<sequence length="173" mass="19929">MQEGIKIELRLSGIKGELCLRNLFHVIVNDTMLPRCGLKLQILYQVWHSCTKVPSKVCMTSIHMLKQHRRAVDHIVTVNHLVAFLAYSRLVSEFAFTYHDSDTTVVRRILALGDSQSKRSFCRYTLWSAEYRMSLMWNFDISPSADERPNGDNSEVSDVKGGEIENYNVFTLK</sequence>
<organism evidence="1 2">
    <name type="scientific">Crotalaria pallida</name>
    <name type="common">Smooth rattlebox</name>
    <name type="synonym">Crotalaria striata</name>
    <dbReference type="NCBI Taxonomy" id="3830"/>
    <lineage>
        <taxon>Eukaryota</taxon>
        <taxon>Viridiplantae</taxon>
        <taxon>Streptophyta</taxon>
        <taxon>Embryophyta</taxon>
        <taxon>Tracheophyta</taxon>
        <taxon>Spermatophyta</taxon>
        <taxon>Magnoliopsida</taxon>
        <taxon>eudicotyledons</taxon>
        <taxon>Gunneridae</taxon>
        <taxon>Pentapetalae</taxon>
        <taxon>rosids</taxon>
        <taxon>fabids</taxon>
        <taxon>Fabales</taxon>
        <taxon>Fabaceae</taxon>
        <taxon>Papilionoideae</taxon>
        <taxon>50 kb inversion clade</taxon>
        <taxon>genistoids sensu lato</taxon>
        <taxon>core genistoids</taxon>
        <taxon>Crotalarieae</taxon>
        <taxon>Crotalaria</taxon>
    </lineage>
</organism>
<evidence type="ECO:0000313" key="1">
    <source>
        <dbReference type="EMBL" id="KAK7266232.1"/>
    </source>
</evidence>
<proteinExistence type="predicted"/>
<dbReference type="EMBL" id="JAYWIO010000004">
    <property type="protein sequence ID" value="KAK7266232.1"/>
    <property type="molecule type" value="Genomic_DNA"/>
</dbReference>
<dbReference type="Proteomes" id="UP001372338">
    <property type="component" value="Unassembled WGS sequence"/>
</dbReference>
<accession>A0AAN9EYY7</accession>
<comment type="caution">
    <text evidence="1">The sequence shown here is derived from an EMBL/GenBank/DDBJ whole genome shotgun (WGS) entry which is preliminary data.</text>
</comment>
<dbReference type="AlphaFoldDB" id="A0AAN9EYY7"/>